<dbReference type="InterPro" id="IPR032466">
    <property type="entry name" value="Metal_Hydrolase"/>
</dbReference>
<keyword evidence="4" id="KW-0378">Hydrolase</keyword>
<keyword evidence="3" id="KW-0479">Metal-binding</keyword>
<accession>A0A4P9ZGP2</accession>
<proteinExistence type="inferred from homology"/>
<dbReference type="PROSITE" id="PS01090">
    <property type="entry name" value="TATD_2"/>
    <property type="match status" value="1"/>
</dbReference>
<dbReference type="InterPro" id="IPR001130">
    <property type="entry name" value="TatD-like"/>
</dbReference>
<dbReference type="Gene3D" id="3.20.20.140">
    <property type="entry name" value="Metal-dependent hydrolases"/>
    <property type="match status" value="1"/>
</dbReference>
<reference evidence="6" key="1">
    <citation type="journal article" date="2018" name="Nat. Microbiol.">
        <title>Leveraging single-cell genomics to expand the fungal tree of life.</title>
        <authorList>
            <person name="Ahrendt S.R."/>
            <person name="Quandt C.A."/>
            <person name="Ciobanu D."/>
            <person name="Clum A."/>
            <person name="Salamov A."/>
            <person name="Andreopoulos B."/>
            <person name="Cheng J.F."/>
            <person name="Woyke T."/>
            <person name="Pelin A."/>
            <person name="Henrissat B."/>
            <person name="Reynolds N.K."/>
            <person name="Benny G.L."/>
            <person name="Smith M.E."/>
            <person name="James T.Y."/>
            <person name="Grigoriev I.V."/>
        </authorList>
    </citation>
    <scope>NUCLEOTIDE SEQUENCE [LARGE SCALE GENOMIC DNA]</scope>
    <source>
        <strain evidence="6">Baker2002</strain>
    </source>
</reference>
<dbReference type="AlphaFoldDB" id="A0A4P9ZGP2"/>
<evidence type="ECO:0000256" key="1">
    <source>
        <dbReference type="ARBA" id="ARBA00009275"/>
    </source>
</evidence>
<dbReference type="InterPro" id="IPR018228">
    <property type="entry name" value="DNase_TatD-rel_CS"/>
</dbReference>
<dbReference type="PANTHER" id="PTHR10060">
    <property type="entry name" value="TATD FAMILY DEOXYRIBONUCLEASE"/>
    <property type="match status" value="1"/>
</dbReference>
<evidence type="ECO:0000256" key="2">
    <source>
        <dbReference type="ARBA" id="ARBA00022722"/>
    </source>
</evidence>
<organism evidence="5 6">
    <name type="scientific">Metschnikowia bicuspidata</name>
    <dbReference type="NCBI Taxonomy" id="27322"/>
    <lineage>
        <taxon>Eukaryota</taxon>
        <taxon>Fungi</taxon>
        <taxon>Dikarya</taxon>
        <taxon>Ascomycota</taxon>
        <taxon>Saccharomycotina</taxon>
        <taxon>Pichiomycetes</taxon>
        <taxon>Metschnikowiaceae</taxon>
        <taxon>Metschnikowia</taxon>
    </lineage>
</organism>
<dbReference type="CDD" id="cd01310">
    <property type="entry name" value="TatD_DNAse"/>
    <property type="match status" value="1"/>
</dbReference>
<gene>
    <name evidence="5" type="ORF">METBISCDRAFT_12424</name>
</gene>
<evidence type="ECO:0000313" key="6">
    <source>
        <dbReference type="Proteomes" id="UP000268321"/>
    </source>
</evidence>
<dbReference type="SUPFAM" id="SSF51556">
    <property type="entry name" value="Metallo-dependent hydrolases"/>
    <property type="match status" value="1"/>
</dbReference>
<name>A0A4P9ZGP2_9ASCO</name>
<dbReference type="PROSITE" id="PS01091">
    <property type="entry name" value="TATD_3"/>
    <property type="match status" value="1"/>
</dbReference>
<evidence type="ECO:0000256" key="4">
    <source>
        <dbReference type="ARBA" id="ARBA00022801"/>
    </source>
</evidence>
<comment type="similarity">
    <text evidence="1">Belongs to the metallo-dependent hydrolases superfamily. TatD-type hydrolase family.</text>
</comment>
<dbReference type="GO" id="GO:0046872">
    <property type="term" value="F:metal ion binding"/>
    <property type="evidence" value="ECO:0007669"/>
    <property type="project" value="UniProtKB-KW"/>
</dbReference>
<keyword evidence="2" id="KW-0540">Nuclease</keyword>
<dbReference type="Pfam" id="PF01026">
    <property type="entry name" value="TatD_DNase"/>
    <property type="match status" value="1"/>
</dbReference>
<keyword evidence="6" id="KW-1185">Reference proteome</keyword>
<evidence type="ECO:0000256" key="3">
    <source>
        <dbReference type="ARBA" id="ARBA00022723"/>
    </source>
</evidence>
<sequence>MAWKPRYFDIGVNFSDPMFHGRYHGSAEPKHPLDIDAVIARARLFGVEKMLITASDIQESQDHFELVKQHEGLASTVGVHPCSVAREFYGGLDKKEPLPDVDERLDRIRRLAEEGHAKGHVAAFGEIGLDYDRQHYLTAAQQREMFRRQLEVHESLQHLRLPLFLHMRAACDDFVDIIKPFMDRGAIVRGSGVVHSFTGYEDELCKILELGFYVGVNGCSLKTAENLAVAKLIPIDRLLIETDAPWCEMRKSHASHDRIAAYPSVFYPKVADGPATESAAAAPQKQRQAIKLDDVLPFPSIKKENWAKHKALAQQKLESSGTASTQIGECAAPLIKSRNEPVFVGCVASVMASLHDITDEEQIRDFVDTINANSCGLFRM</sequence>
<dbReference type="GO" id="GO:0005829">
    <property type="term" value="C:cytosol"/>
    <property type="evidence" value="ECO:0007669"/>
    <property type="project" value="TreeGrafter"/>
</dbReference>
<dbReference type="Proteomes" id="UP000268321">
    <property type="component" value="Unassembled WGS sequence"/>
</dbReference>
<dbReference type="GO" id="GO:0008296">
    <property type="term" value="F:3'-5'-DNA exonuclease activity"/>
    <property type="evidence" value="ECO:0007669"/>
    <property type="project" value="TreeGrafter"/>
</dbReference>
<dbReference type="InterPro" id="IPR050891">
    <property type="entry name" value="TatD-type_Hydrolase"/>
</dbReference>
<protein>
    <recommendedName>
        <fullName evidence="7">Mg-dependent DNase</fullName>
    </recommendedName>
</protein>
<dbReference type="EMBL" id="ML004432">
    <property type="protein sequence ID" value="RKP32267.1"/>
    <property type="molecule type" value="Genomic_DNA"/>
</dbReference>
<dbReference type="OrthoDB" id="6079689at2759"/>
<dbReference type="PANTHER" id="PTHR10060:SF15">
    <property type="entry name" value="DEOXYRIBONUCLEASE TATDN1"/>
    <property type="match status" value="1"/>
</dbReference>
<evidence type="ECO:0000313" key="5">
    <source>
        <dbReference type="EMBL" id="RKP32267.1"/>
    </source>
</evidence>
<evidence type="ECO:0008006" key="7">
    <source>
        <dbReference type="Google" id="ProtNLM"/>
    </source>
</evidence>